<keyword evidence="3" id="KW-1185">Reference proteome</keyword>
<dbReference type="Proteomes" id="UP000289200">
    <property type="component" value="Unassembled WGS sequence"/>
</dbReference>
<dbReference type="InterPro" id="IPR010839">
    <property type="entry name" value="AtuA_N"/>
</dbReference>
<name>A0A3S5CYN3_9BRAD</name>
<gene>
    <name evidence="2" type="ORF">RHODGE_RHODGE_04448</name>
</gene>
<dbReference type="PANTHER" id="PTHR47708">
    <property type="match status" value="1"/>
</dbReference>
<dbReference type="PANTHER" id="PTHR47708:SF2">
    <property type="entry name" value="SI:CH73-132F6.5"/>
    <property type="match status" value="1"/>
</dbReference>
<proteinExistence type="predicted"/>
<sequence>MRQPLRLGAGSGFWGDALDPAVELLEKGRLDVLSMDYLAELTMALLQRQRQKDPGSGFIPDLPAHLATLLPPARAAGTRIVCNGGGANPPAGAERVRDVASDLGLSGLRIGVVEGDDVLDQLDALIDGGTDLTNLDTGDPDFAAVRDRVVAANVYTDASGIVAALDQGADVVIAGRVSDNALYVGPVMHAFGWPYDDAHADRIAAAITVGHVVECAAAATGGMSSRFAEMPAMGRVGFPIVEFAEDGTAVVTKIAGSGGRVDAFTVKEHLVYEIGDPARYLMPDGVADFTRLAVEEIGPDRVRLSGMGGHPRPDTLKLVVGYEDGWIGEGMLFFPWPDAIARAEKAKQTLRERFDRLGLRAGAIHFDLVGVDMLHGPASPRPDYEPAEIGLRVAVHTATRAEAEKVRRACAQLWIMGPGGTSFGTPMKPRPVYGVWPTLVPRHTVTQRVSILEV</sequence>
<protein>
    <recommendedName>
        <fullName evidence="1">Acyclic terpene utilisation N-terminal domain-containing protein</fullName>
    </recommendedName>
</protein>
<evidence type="ECO:0000259" key="1">
    <source>
        <dbReference type="Pfam" id="PF07287"/>
    </source>
</evidence>
<accession>A0A3S5CYN3</accession>
<dbReference type="RefSeq" id="WP_129611240.1">
    <property type="nucleotide sequence ID" value="NZ_UWOC01000192.1"/>
</dbReference>
<dbReference type="AlphaFoldDB" id="A0A3S5CYN3"/>
<comment type="caution">
    <text evidence="2">The sequence shown here is derived from an EMBL/GenBank/DDBJ whole genome shotgun (WGS) entry which is preliminary data.</text>
</comment>
<dbReference type="OrthoDB" id="9763456at2"/>
<evidence type="ECO:0000313" key="3">
    <source>
        <dbReference type="Proteomes" id="UP000289200"/>
    </source>
</evidence>
<organism evidence="2 3">
    <name type="scientific">Rhodoplanes serenus</name>
    <dbReference type="NCBI Taxonomy" id="200615"/>
    <lineage>
        <taxon>Bacteria</taxon>
        <taxon>Pseudomonadati</taxon>
        <taxon>Pseudomonadota</taxon>
        <taxon>Alphaproteobacteria</taxon>
        <taxon>Hyphomicrobiales</taxon>
        <taxon>Nitrobacteraceae</taxon>
        <taxon>Rhodoplanes</taxon>
    </lineage>
</organism>
<dbReference type="EMBL" id="UWOC01000192">
    <property type="protein sequence ID" value="VCU10883.1"/>
    <property type="molecule type" value="Genomic_DNA"/>
</dbReference>
<dbReference type="Pfam" id="PF07287">
    <property type="entry name" value="AtuA"/>
    <property type="match status" value="1"/>
</dbReference>
<feature type="domain" description="Acyclic terpene utilisation N-terminal" evidence="1">
    <location>
        <begin position="5"/>
        <end position="450"/>
    </location>
</feature>
<reference evidence="3" key="1">
    <citation type="submission" date="2018-10" db="EMBL/GenBank/DDBJ databases">
        <authorList>
            <person name="Peiro R."/>
            <person name="Begona"/>
            <person name="Cbmso G."/>
            <person name="Lopez M."/>
            <person name="Gonzalez S."/>
            <person name="Sacristan E."/>
            <person name="Castillo E."/>
        </authorList>
    </citation>
    <scope>NUCLEOTIDE SEQUENCE [LARGE SCALE GENOMIC DNA]</scope>
</reference>
<evidence type="ECO:0000313" key="2">
    <source>
        <dbReference type="EMBL" id="VCU10883.1"/>
    </source>
</evidence>